<comment type="caution">
    <text evidence="5">The sequence shown here is derived from an EMBL/GenBank/DDBJ whole genome shotgun (WGS) entry which is preliminary data.</text>
</comment>
<proteinExistence type="predicted"/>
<evidence type="ECO:0000256" key="3">
    <source>
        <dbReference type="SAM" id="MobiDB-lite"/>
    </source>
</evidence>
<gene>
    <name evidence="5" type="ORF">PENSTE_c013G02475</name>
</gene>
<dbReference type="EMBL" id="MLKD01000013">
    <property type="protein sequence ID" value="OQE20430.1"/>
    <property type="molecule type" value="Genomic_DNA"/>
</dbReference>
<reference evidence="6" key="1">
    <citation type="journal article" date="2017" name="Nat. Microbiol.">
        <title>Global analysis of biosynthetic gene clusters reveals vast potential of secondary metabolite production in Penicillium species.</title>
        <authorList>
            <person name="Nielsen J.C."/>
            <person name="Grijseels S."/>
            <person name="Prigent S."/>
            <person name="Ji B."/>
            <person name="Dainat J."/>
            <person name="Nielsen K.F."/>
            <person name="Frisvad J.C."/>
            <person name="Workman M."/>
            <person name="Nielsen J."/>
        </authorList>
    </citation>
    <scope>NUCLEOTIDE SEQUENCE [LARGE SCALE GENOMIC DNA]</scope>
    <source>
        <strain evidence="6">IBT 24891</strain>
    </source>
</reference>
<feature type="compositionally biased region" description="Basic and acidic residues" evidence="3">
    <location>
        <begin position="113"/>
        <end position="133"/>
    </location>
</feature>
<protein>
    <recommendedName>
        <fullName evidence="4">Tetratricopeptide SHNi-TPR domain-containing protein</fullName>
    </recommendedName>
</protein>
<keyword evidence="2" id="KW-0802">TPR repeat</keyword>
<dbReference type="STRING" id="303698.A0A1V6T3C1"/>
<dbReference type="GO" id="GO:0005654">
    <property type="term" value="C:nucleoplasm"/>
    <property type="evidence" value="ECO:0007669"/>
    <property type="project" value="TreeGrafter"/>
</dbReference>
<keyword evidence="6" id="KW-1185">Reference proteome</keyword>
<feature type="compositionally biased region" description="Low complexity" evidence="3">
    <location>
        <begin position="98"/>
        <end position="111"/>
    </location>
</feature>
<dbReference type="GO" id="GO:0034080">
    <property type="term" value="P:CENP-A containing chromatin assembly"/>
    <property type="evidence" value="ECO:0007669"/>
    <property type="project" value="TreeGrafter"/>
</dbReference>
<evidence type="ECO:0000313" key="5">
    <source>
        <dbReference type="EMBL" id="OQE20430.1"/>
    </source>
</evidence>
<dbReference type="InterPro" id="IPR051730">
    <property type="entry name" value="NASP-like"/>
</dbReference>
<feature type="compositionally biased region" description="Basic and acidic residues" evidence="3">
    <location>
        <begin position="436"/>
        <end position="447"/>
    </location>
</feature>
<evidence type="ECO:0000313" key="6">
    <source>
        <dbReference type="Proteomes" id="UP000191285"/>
    </source>
</evidence>
<keyword evidence="1" id="KW-0677">Repeat</keyword>
<organism evidence="5 6">
    <name type="scientific">Penicillium steckii</name>
    <dbReference type="NCBI Taxonomy" id="303698"/>
    <lineage>
        <taxon>Eukaryota</taxon>
        <taxon>Fungi</taxon>
        <taxon>Dikarya</taxon>
        <taxon>Ascomycota</taxon>
        <taxon>Pezizomycotina</taxon>
        <taxon>Eurotiomycetes</taxon>
        <taxon>Eurotiomycetidae</taxon>
        <taxon>Eurotiales</taxon>
        <taxon>Aspergillaceae</taxon>
        <taxon>Penicillium</taxon>
    </lineage>
</organism>
<evidence type="ECO:0000256" key="1">
    <source>
        <dbReference type="ARBA" id="ARBA00022737"/>
    </source>
</evidence>
<name>A0A1V6T3C1_9EURO</name>
<feature type="region of interest" description="Disordered" evidence="3">
    <location>
        <begin position="276"/>
        <end position="305"/>
    </location>
</feature>
<evidence type="ECO:0000256" key="2">
    <source>
        <dbReference type="ARBA" id="ARBA00022803"/>
    </source>
</evidence>
<feature type="compositionally biased region" description="Basic and acidic residues" evidence="3">
    <location>
        <begin position="295"/>
        <end position="305"/>
    </location>
</feature>
<dbReference type="PANTHER" id="PTHR15081">
    <property type="entry name" value="NUCLEAR AUTOANTIGENIC SPERM PROTEIN NASP -RELATED"/>
    <property type="match status" value="1"/>
</dbReference>
<dbReference type="PANTHER" id="PTHR15081:SF1">
    <property type="entry name" value="NUCLEAR AUTOANTIGENIC SPERM PROTEIN"/>
    <property type="match status" value="1"/>
</dbReference>
<dbReference type="Proteomes" id="UP000191285">
    <property type="component" value="Unassembled WGS sequence"/>
</dbReference>
<feature type="compositionally biased region" description="Acidic residues" evidence="3">
    <location>
        <begin position="149"/>
        <end position="173"/>
    </location>
</feature>
<sequence length="447" mass="49116">MTELEETVPSQPVETQSKDTRAQLDDLISRAAAKDASKDYDAASELYSQATEIQAGLNGDLSPENADLLYAYGKSLYNVAVSKSDVLGSKVAGEQNNAPATASPAKPAPKSEGLIKDAIKKSEPTSEEKDGKSEPAQSKPLFQFTGDENFVDSDSDEEENGDEQGEEEEDEDDFANAFEVLDLARVLYLKKLEVAEENDTGKGKSTELPENIKHIKERLADTYDLQAEISLEAERFSDAVTDLRTTLELRNALVPFEDSSVAECHYKLSLALEFASAQQPGDGEDEEEQQQQPKTIDEGMRKEAATHMERAIESCKIRMAHEEKKLEEDKDMDEDKATATRRKIANVKEIISDMEQRLVDLHRSPVSLEEEDKGDEAMLKGILGSIVGQSATDQKARLDAVSQSATDLSSLVRRKPAKPAQQSSKRPAEDDAPADEGSKRARVDDDA</sequence>
<dbReference type="InterPro" id="IPR019544">
    <property type="entry name" value="Tetratricopeptide_SHNi-TPR_dom"/>
</dbReference>
<dbReference type="GO" id="GO:0042393">
    <property type="term" value="F:histone binding"/>
    <property type="evidence" value="ECO:0007669"/>
    <property type="project" value="TreeGrafter"/>
</dbReference>
<feature type="region of interest" description="Disordered" evidence="3">
    <location>
        <begin position="1"/>
        <end position="22"/>
    </location>
</feature>
<dbReference type="AlphaFoldDB" id="A0A1V6T3C1"/>
<dbReference type="OrthoDB" id="5587616at2759"/>
<evidence type="ECO:0000259" key="4">
    <source>
        <dbReference type="Pfam" id="PF10516"/>
    </source>
</evidence>
<feature type="region of interest" description="Disordered" evidence="3">
    <location>
        <begin position="393"/>
        <end position="447"/>
    </location>
</feature>
<dbReference type="Gene3D" id="1.25.40.10">
    <property type="entry name" value="Tetratricopeptide repeat domain"/>
    <property type="match status" value="1"/>
</dbReference>
<feature type="domain" description="Tetratricopeptide SHNi-TPR" evidence="4">
    <location>
        <begin position="220"/>
        <end position="257"/>
    </location>
</feature>
<accession>A0A1V6T3C1</accession>
<dbReference type="Pfam" id="PF10516">
    <property type="entry name" value="SHNi-TPR"/>
    <property type="match status" value="1"/>
</dbReference>
<feature type="region of interest" description="Disordered" evidence="3">
    <location>
        <begin position="93"/>
        <end position="173"/>
    </location>
</feature>
<dbReference type="GO" id="GO:0006335">
    <property type="term" value="P:DNA replication-dependent chromatin assembly"/>
    <property type="evidence" value="ECO:0007669"/>
    <property type="project" value="TreeGrafter"/>
</dbReference>
<dbReference type="InterPro" id="IPR011990">
    <property type="entry name" value="TPR-like_helical_dom_sf"/>
</dbReference>